<feature type="region of interest" description="Disordered" evidence="1">
    <location>
        <begin position="83"/>
        <end position="134"/>
    </location>
</feature>
<dbReference type="EMBL" id="JANBPT010000042">
    <property type="protein sequence ID" value="KAJ1929232.1"/>
    <property type="molecule type" value="Genomic_DNA"/>
</dbReference>
<dbReference type="InterPro" id="IPR039914">
    <property type="entry name" value="SRP9-like"/>
</dbReference>
<dbReference type="SUPFAM" id="SSF54762">
    <property type="entry name" value="Signal recognition particle alu RNA binding heterodimer, SRP9/14"/>
    <property type="match status" value="1"/>
</dbReference>
<dbReference type="Pfam" id="PF05486">
    <property type="entry name" value="SRP9-21"/>
    <property type="match status" value="1"/>
</dbReference>
<protein>
    <recommendedName>
        <fullName evidence="2">SRP9 domain-containing protein</fullName>
    </recommendedName>
</protein>
<evidence type="ECO:0000259" key="2">
    <source>
        <dbReference type="Pfam" id="PF05486"/>
    </source>
</evidence>
<comment type="caution">
    <text evidence="3">The sequence shown here is derived from an EMBL/GenBank/DDBJ whole genome shotgun (WGS) entry which is preliminary data.</text>
</comment>
<dbReference type="InterPro" id="IPR009018">
    <property type="entry name" value="Signal_recog_particle_SRP9/14"/>
</dbReference>
<gene>
    <name evidence="3" type="ORF">IWQ60_001340</name>
</gene>
<organism evidence="3 4">
    <name type="scientific">Tieghemiomyces parasiticus</name>
    <dbReference type="NCBI Taxonomy" id="78921"/>
    <lineage>
        <taxon>Eukaryota</taxon>
        <taxon>Fungi</taxon>
        <taxon>Fungi incertae sedis</taxon>
        <taxon>Zoopagomycota</taxon>
        <taxon>Kickxellomycotina</taxon>
        <taxon>Dimargaritomycetes</taxon>
        <taxon>Dimargaritales</taxon>
        <taxon>Dimargaritaceae</taxon>
        <taxon>Tieghemiomyces</taxon>
    </lineage>
</organism>
<sequence length="134" mass="14635">MTLLNTLDEFQREAEALYVATPYDVRFVTKFEPSAGVIKFKLTNDITTIQYWAREAGEAQRIENLNKDLAARLHNVPVTASPIEVESVHPEPIPIADPSRKTESQTKASGVSAQTKPKAKGKSGAGGKKGGKKR</sequence>
<dbReference type="Gene3D" id="3.30.720.10">
    <property type="entry name" value="Signal recognition particle alu RNA binding heterodimer, srp9/1"/>
    <property type="match status" value="1"/>
</dbReference>
<accession>A0A9W8AEC6</accession>
<name>A0A9W8AEC6_9FUNG</name>
<dbReference type="GO" id="GO:0006614">
    <property type="term" value="P:SRP-dependent cotranslational protein targeting to membrane"/>
    <property type="evidence" value="ECO:0007669"/>
    <property type="project" value="InterPro"/>
</dbReference>
<keyword evidence="4" id="KW-1185">Reference proteome</keyword>
<reference evidence="3" key="1">
    <citation type="submission" date="2022-07" db="EMBL/GenBank/DDBJ databases">
        <title>Phylogenomic reconstructions and comparative analyses of Kickxellomycotina fungi.</title>
        <authorList>
            <person name="Reynolds N.K."/>
            <person name="Stajich J.E."/>
            <person name="Barry K."/>
            <person name="Grigoriev I.V."/>
            <person name="Crous P."/>
            <person name="Smith M.E."/>
        </authorList>
    </citation>
    <scope>NUCLEOTIDE SEQUENCE</scope>
    <source>
        <strain evidence="3">RSA 861</strain>
    </source>
</reference>
<evidence type="ECO:0000313" key="4">
    <source>
        <dbReference type="Proteomes" id="UP001150569"/>
    </source>
</evidence>
<dbReference type="InterPro" id="IPR039432">
    <property type="entry name" value="SRP9_dom"/>
</dbReference>
<dbReference type="Proteomes" id="UP001150569">
    <property type="component" value="Unassembled WGS sequence"/>
</dbReference>
<evidence type="ECO:0000256" key="1">
    <source>
        <dbReference type="SAM" id="MobiDB-lite"/>
    </source>
</evidence>
<dbReference type="GO" id="GO:0005786">
    <property type="term" value="C:signal recognition particle, endoplasmic reticulum targeting"/>
    <property type="evidence" value="ECO:0007669"/>
    <property type="project" value="TreeGrafter"/>
</dbReference>
<proteinExistence type="predicted"/>
<dbReference type="PANTHER" id="PTHR12834">
    <property type="entry name" value="SIGNAL RECOGNITION PARTICLE 9 KDA PROTEIN"/>
    <property type="match status" value="1"/>
</dbReference>
<feature type="domain" description="SRP9" evidence="2">
    <location>
        <begin position="5"/>
        <end position="70"/>
    </location>
</feature>
<dbReference type="AlphaFoldDB" id="A0A9W8AEC6"/>
<dbReference type="GO" id="GO:0008312">
    <property type="term" value="F:7S RNA binding"/>
    <property type="evidence" value="ECO:0007669"/>
    <property type="project" value="InterPro"/>
</dbReference>
<dbReference type="OrthoDB" id="360923at2759"/>
<feature type="compositionally biased region" description="Polar residues" evidence="1">
    <location>
        <begin position="105"/>
        <end position="115"/>
    </location>
</feature>
<dbReference type="PANTHER" id="PTHR12834:SF12">
    <property type="entry name" value="SIGNAL RECOGNITION PARTICLE 9 KDA PROTEIN"/>
    <property type="match status" value="1"/>
</dbReference>
<evidence type="ECO:0000313" key="3">
    <source>
        <dbReference type="EMBL" id="KAJ1929232.1"/>
    </source>
</evidence>